<dbReference type="Proteomes" id="UP001174694">
    <property type="component" value="Unassembled WGS sequence"/>
</dbReference>
<name>A0AA38RXC4_9PEZI</name>
<dbReference type="GO" id="GO:0005737">
    <property type="term" value="C:cytoplasm"/>
    <property type="evidence" value="ECO:0007669"/>
    <property type="project" value="TreeGrafter"/>
</dbReference>
<protein>
    <submittedName>
        <fullName evidence="3">Family of serine hydrolases 1</fullName>
    </submittedName>
</protein>
<gene>
    <name evidence="3" type="ORF">NKR23_g2538</name>
</gene>
<reference evidence="3" key="1">
    <citation type="submission" date="2022-07" db="EMBL/GenBank/DDBJ databases">
        <title>Fungi with potential for degradation of polypropylene.</title>
        <authorList>
            <person name="Gostincar C."/>
        </authorList>
    </citation>
    <scope>NUCLEOTIDE SEQUENCE</scope>
    <source>
        <strain evidence="3">EXF-13308</strain>
    </source>
</reference>
<accession>A0AA38RXC4</accession>
<dbReference type="EMBL" id="JANBVO010000004">
    <property type="protein sequence ID" value="KAJ9154792.1"/>
    <property type="molecule type" value="Genomic_DNA"/>
</dbReference>
<dbReference type="GO" id="GO:0019748">
    <property type="term" value="P:secondary metabolic process"/>
    <property type="evidence" value="ECO:0007669"/>
    <property type="project" value="TreeGrafter"/>
</dbReference>
<feature type="domain" description="Serine hydrolase" evidence="2">
    <location>
        <begin position="1"/>
        <end position="258"/>
    </location>
</feature>
<organism evidence="3 4">
    <name type="scientific">Pleurostoma richardsiae</name>
    <dbReference type="NCBI Taxonomy" id="41990"/>
    <lineage>
        <taxon>Eukaryota</taxon>
        <taxon>Fungi</taxon>
        <taxon>Dikarya</taxon>
        <taxon>Ascomycota</taxon>
        <taxon>Pezizomycotina</taxon>
        <taxon>Sordariomycetes</taxon>
        <taxon>Sordariomycetidae</taxon>
        <taxon>Calosphaeriales</taxon>
        <taxon>Pleurostomataceae</taxon>
        <taxon>Pleurostoma</taxon>
    </lineage>
</organism>
<evidence type="ECO:0000313" key="4">
    <source>
        <dbReference type="Proteomes" id="UP001174694"/>
    </source>
</evidence>
<sequence>MRILCLHGHGTSAEIFRSQTAAFRAKLDRSWQFDFVDAPFPCAPSPGIDVLFAKSGNYTWWPKNTVQAVRASHLWLDDYLADNGPYDGVCCFSQGCSLIGSYLLYHARETPDAPPPFSFAVFICGGLPFPVLEDLGLPISRRAHEINERTGKIMRAKAAVLYEKAAAPDQIQKGVGLWDNTTDLVHNPGDLPDPTDVFGLDFSAFPADVRIGIPTLNVYGAKDPRWPSSIQLAYFCDDRMMYDHGGGHDVPRSSEVSVKIAEMLKSLSQRK</sequence>
<dbReference type="Pfam" id="PF03959">
    <property type="entry name" value="FSH1"/>
    <property type="match status" value="1"/>
</dbReference>
<evidence type="ECO:0000256" key="1">
    <source>
        <dbReference type="ARBA" id="ARBA00022801"/>
    </source>
</evidence>
<dbReference type="InterPro" id="IPR005645">
    <property type="entry name" value="FSH-like_dom"/>
</dbReference>
<proteinExistence type="predicted"/>
<dbReference type="GO" id="GO:0005634">
    <property type="term" value="C:nucleus"/>
    <property type="evidence" value="ECO:0007669"/>
    <property type="project" value="TreeGrafter"/>
</dbReference>
<comment type="caution">
    <text evidence="3">The sequence shown here is derived from an EMBL/GenBank/DDBJ whole genome shotgun (WGS) entry which is preliminary data.</text>
</comment>
<dbReference type="PANTHER" id="PTHR48070">
    <property type="entry name" value="ESTERASE OVCA2"/>
    <property type="match status" value="1"/>
</dbReference>
<evidence type="ECO:0000259" key="2">
    <source>
        <dbReference type="Pfam" id="PF03959"/>
    </source>
</evidence>
<dbReference type="InterPro" id="IPR029058">
    <property type="entry name" value="AB_hydrolase_fold"/>
</dbReference>
<dbReference type="GO" id="GO:0016787">
    <property type="term" value="F:hydrolase activity"/>
    <property type="evidence" value="ECO:0007669"/>
    <property type="project" value="UniProtKB-KW"/>
</dbReference>
<keyword evidence="4" id="KW-1185">Reference proteome</keyword>
<dbReference type="AlphaFoldDB" id="A0AA38RXC4"/>
<dbReference type="SUPFAM" id="SSF53474">
    <property type="entry name" value="alpha/beta-Hydrolases"/>
    <property type="match status" value="1"/>
</dbReference>
<evidence type="ECO:0000313" key="3">
    <source>
        <dbReference type="EMBL" id="KAJ9154792.1"/>
    </source>
</evidence>
<dbReference type="PANTHER" id="PTHR48070:SF7">
    <property type="entry name" value="SERINE HYDROLASE FSH DOMAIN-CONTAINING PROTEIN-RELATED"/>
    <property type="match status" value="1"/>
</dbReference>
<dbReference type="Gene3D" id="3.40.50.1820">
    <property type="entry name" value="alpha/beta hydrolase"/>
    <property type="match status" value="1"/>
</dbReference>
<dbReference type="InterPro" id="IPR050593">
    <property type="entry name" value="LovG"/>
</dbReference>
<keyword evidence="1 3" id="KW-0378">Hydrolase</keyword>